<evidence type="ECO:0000256" key="2">
    <source>
        <dbReference type="ARBA" id="ARBA00022737"/>
    </source>
</evidence>
<dbReference type="PANTHER" id="PTHR45632">
    <property type="entry name" value="LD33804P"/>
    <property type="match status" value="1"/>
</dbReference>
<evidence type="ECO:0000313" key="4">
    <source>
        <dbReference type="Proteomes" id="UP000320643"/>
    </source>
</evidence>
<dbReference type="AlphaFoldDB" id="A0A552V7H0"/>
<dbReference type="EMBL" id="VJVZ01000002">
    <property type="protein sequence ID" value="TRW26400.1"/>
    <property type="molecule type" value="Genomic_DNA"/>
</dbReference>
<comment type="caution">
    <text evidence="3">The sequence shown here is derived from an EMBL/GenBank/DDBJ whole genome shotgun (WGS) entry which is preliminary data.</text>
</comment>
<dbReference type="InterPro" id="IPR006652">
    <property type="entry name" value="Kelch_1"/>
</dbReference>
<dbReference type="PANTHER" id="PTHR45632:SF3">
    <property type="entry name" value="KELCH-LIKE PROTEIN 32"/>
    <property type="match status" value="1"/>
</dbReference>
<protein>
    <submittedName>
        <fullName evidence="3">Galactose oxidase</fullName>
    </submittedName>
</protein>
<dbReference type="Pfam" id="PF01344">
    <property type="entry name" value="Kelch_1"/>
    <property type="match status" value="1"/>
</dbReference>
<dbReference type="Proteomes" id="UP000320643">
    <property type="component" value="Unassembled WGS sequence"/>
</dbReference>
<evidence type="ECO:0000313" key="3">
    <source>
        <dbReference type="EMBL" id="TRW26400.1"/>
    </source>
</evidence>
<dbReference type="RefSeq" id="WP_143371903.1">
    <property type="nucleotide sequence ID" value="NZ_VJVZ01000002.1"/>
</dbReference>
<keyword evidence="1" id="KW-0880">Kelch repeat</keyword>
<accession>A0A552V7H0</accession>
<keyword evidence="4" id="KW-1185">Reference proteome</keyword>
<reference evidence="3 4" key="1">
    <citation type="submission" date="2019-07" db="EMBL/GenBank/DDBJ databases">
        <title>Flavobacterium sp. nov., isolated from glacier ice.</title>
        <authorList>
            <person name="Liu Q."/>
            <person name="Xin Y.-H."/>
        </authorList>
    </citation>
    <scope>NUCLEOTIDE SEQUENCE [LARGE SCALE GENOMIC DNA]</scope>
    <source>
        <strain evidence="3 4">ZT4R6</strain>
    </source>
</reference>
<gene>
    <name evidence="3" type="ORF">FMM05_03195</name>
</gene>
<dbReference type="Gene3D" id="2.120.10.80">
    <property type="entry name" value="Kelch-type beta propeller"/>
    <property type="match status" value="2"/>
</dbReference>
<dbReference type="OrthoDB" id="103335at2"/>
<proteinExistence type="predicted"/>
<sequence>MKDLFLSKNNKLVLGLAFCAALFSGCSSDDSSEDVGNWITSTVFDGSPRSGAVSFVIDNYAYVGTGYDGDDYLQDFWQYDINGGYWVQKASYPGIGRSSAVAFTASGSGYIGTGYDGTNELADFYKYDPSSNTWSQIADFGGSARRAAVGFNSATKGYVGSGFDGDGDRKDFYRYNPETNTWEEQFGFGGNKRREGVTFTIGTKVYFGTGASNLVNQTDFWAFDTTSETWTRLKDLDDDDAYTIARTNATGFSIGNYGYICGGDNNIVWEYNPLTDEWDEKTTFEGVTRQDAIAFNTDTRGFVLLGKYGNYYYDDMFEFKPFDEYDDED</sequence>
<dbReference type="InterPro" id="IPR015915">
    <property type="entry name" value="Kelch-typ_b-propeller"/>
</dbReference>
<dbReference type="InterPro" id="IPR011043">
    <property type="entry name" value="Gal_Oxase/kelch_b-propeller"/>
</dbReference>
<organism evidence="3 4">
    <name type="scientific">Flavobacterium zepuense</name>
    <dbReference type="NCBI Taxonomy" id="2593302"/>
    <lineage>
        <taxon>Bacteria</taxon>
        <taxon>Pseudomonadati</taxon>
        <taxon>Bacteroidota</taxon>
        <taxon>Flavobacteriia</taxon>
        <taxon>Flavobacteriales</taxon>
        <taxon>Flavobacteriaceae</taxon>
        <taxon>Flavobacterium</taxon>
    </lineage>
</organism>
<dbReference type="SUPFAM" id="SSF50965">
    <property type="entry name" value="Galactose oxidase, central domain"/>
    <property type="match status" value="1"/>
</dbReference>
<evidence type="ECO:0000256" key="1">
    <source>
        <dbReference type="ARBA" id="ARBA00022441"/>
    </source>
</evidence>
<name>A0A552V7H0_9FLAO</name>
<dbReference type="PROSITE" id="PS51257">
    <property type="entry name" value="PROKAR_LIPOPROTEIN"/>
    <property type="match status" value="1"/>
</dbReference>
<keyword evidence="2" id="KW-0677">Repeat</keyword>